<dbReference type="Pfam" id="PF01883">
    <property type="entry name" value="FeS_assembly_P"/>
    <property type="match status" value="1"/>
</dbReference>
<feature type="domain" description="MIP18 family-like" evidence="2">
    <location>
        <begin position="48"/>
        <end position="110"/>
    </location>
</feature>
<sequence>MPPSPHASHTPMSCPTTHAAARPSERWHAPVDAELTLAGPVEPLLRALAALRSVHDPALGADIVALGLVESLQIEDGEVRLRLVGIGADCPLCDFAADRALRALQAALPDTDIYVGHDPWLEWTPGRASRALRGALERARCG</sequence>
<dbReference type="Proteomes" id="UP001235760">
    <property type="component" value="Unassembled WGS sequence"/>
</dbReference>
<keyword evidence="4" id="KW-1185">Reference proteome</keyword>
<dbReference type="InterPro" id="IPR002744">
    <property type="entry name" value="MIP18-like"/>
</dbReference>
<dbReference type="InterPro" id="IPR034904">
    <property type="entry name" value="FSCA_dom_sf"/>
</dbReference>
<evidence type="ECO:0000259" key="2">
    <source>
        <dbReference type="Pfam" id="PF01883"/>
    </source>
</evidence>
<accession>A0ABT9G5Q9</accession>
<name>A0ABT9G5Q9_LEPDI</name>
<dbReference type="RefSeq" id="WP_305750368.1">
    <property type="nucleotide sequence ID" value="NZ_JAUZEE010000007.1"/>
</dbReference>
<dbReference type="EMBL" id="JAUZEE010000007">
    <property type="protein sequence ID" value="MDP4301824.1"/>
    <property type="molecule type" value="Genomic_DNA"/>
</dbReference>
<proteinExistence type="predicted"/>
<dbReference type="Gene3D" id="3.30.300.130">
    <property type="entry name" value="Fe-S cluster assembly (FSCA)"/>
    <property type="match status" value="1"/>
</dbReference>
<gene>
    <name evidence="3" type="ORF">Q8X39_14365</name>
</gene>
<comment type="caution">
    <text evidence="3">The sequence shown here is derived from an EMBL/GenBank/DDBJ whole genome shotgun (WGS) entry which is preliminary data.</text>
</comment>
<feature type="region of interest" description="Disordered" evidence="1">
    <location>
        <begin position="1"/>
        <end position="21"/>
    </location>
</feature>
<dbReference type="SUPFAM" id="SSF117916">
    <property type="entry name" value="Fe-S cluster assembly (FSCA) domain-like"/>
    <property type="match status" value="1"/>
</dbReference>
<evidence type="ECO:0000256" key="1">
    <source>
        <dbReference type="SAM" id="MobiDB-lite"/>
    </source>
</evidence>
<reference evidence="3 4" key="1">
    <citation type="submission" date="2023-08" db="EMBL/GenBank/DDBJ databases">
        <authorList>
            <person name="Roldan D.M."/>
            <person name="Menes R.J."/>
        </authorList>
    </citation>
    <scope>NUCLEOTIDE SEQUENCE [LARGE SCALE GENOMIC DNA]</scope>
    <source>
        <strain evidence="3 4">CCM 2812</strain>
    </source>
</reference>
<protein>
    <submittedName>
        <fullName evidence="3">Iron-sulfur cluster assembly protein</fullName>
    </submittedName>
</protein>
<evidence type="ECO:0000313" key="3">
    <source>
        <dbReference type="EMBL" id="MDP4301824.1"/>
    </source>
</evidence>
<evidence type="ECO:0000313" key="4">
    <source>
        <dbReference type="Proteomes" id="UP001235760"/>
    </source>
</evidence>
<organism evidence="3 4">
    <name type="scientific">Leptothrix discophora</name>
    <dbReference type="NCBI Taxonomy" id="89"/>
    <lineage>
        <taxon>Bacteria</taxon>
        <taxon>Pseudomonadati</taxon>
        <taxon>Pseudomonadota</taxon>
        <taxon>Betaproteobacteria</taxon>
        <taxon>Burkholderiales</taxon>
        <taxon>Sphaerotilaceae</taxon>
        <taxon>Leptothrix</taxon>
    </lineage>
</organism>